<comment type="caution">
    <text evidence="3">The sequence shown here is derived from an EMBL/GenBank/DDBJ whole genome shotgun (WGS) entry which is preliminary data.</text>
</comment>
<accession>A0AAJ4XKY0</accession>
<feature type="region of interest" description="Disordered" evidence="2">
    <location>
        <begin position="55"/>
        <end position="101"/>
    </location>
</feature>
<name>A0AAJ4XKY0_9BASI</name>
<keyword evidence="4" id="KW-1185">Reference proteome</keyword>
<organism evidence="3 4">
    <name type="scientific">Melanopsichium pennsylvanicum</name>
    <dbReference type="NCBI Taxonomy" id="63383"/>
    <lineage>
        <taxon>Eukaryota</taxon>
        <taxon>Fungi</taxon>
        <taxon>Dikarya</taxon>
        <taxon>Basidiomycota</taxon>
        <taxon>Ustilaginomycotina</taxon>
        <taxon>Ustilaginomycetes</taxon>
        <taxon>Ustilaginales</taxon>
        <taxon>Ustilaginaceae</taxon>
        <taxon>Melanopsichium</taxon>
    </lineage>
</organism>
<protein>
    <submittedName>
        <fullName evidence="3">Uncharacterized protein</fullName>
    </submittedName>
</protein>
<evidence type="ECO:0000313" key="4">
    <source>
        <dbReference type="Proteomes" id="UP001294444"/>
    </source>
</evidence>
<evidence type="ECO:0000256" key="1">
    <source>
        <dbReference type="SAM" id="Coils"/>
    </source>
</evidence>
<keyword evidence="1" id="KW-0175">Coiled coil</keyword>
<reference evidence="3" key="1">
    <citation type="submission" date="2023-10" db="EMBL/GenBank/DDBJ databases">
        <authorList>
            <person name="Guldener U."/>
        </authorList>
    </citation>
    <scope>NUCLEOTIDE SEQUENCE</scope>
    <source>
        <strain evidence="3">Mp4</strain>
    </source>
</reference>
<dbReference type="AlphaFoldDB" id="A0AAJ4XKY0"/>
<gene>
    <name evidence="3" type="ORF">MEPE_02967</name>
</gene>
<proteinExistence type="predicted"/>
<evidence type="ECO:0000313" key="3">
    <source>
        <dbReference type="EMBL" id="SNX84259.1"/>
    </source>
</evidence>
<feature type="coiled-coil region" evidence="1">
    <location>
        <begin position="334"/>
        <end position="399"/>
    </location>
</feature>
<sequence length="441" mass="48498">MASNNSNLGWQRLYRALLRSSTASVRFSRPAARNTRRYLRDEFASALLAKRPVIPRPSFDRQRDTSNEYETLDVTSGGDSEGPPAKRNLGRKPKPMPFRNDADTCQLLSNVTGNTIAFHLSASLLPGASSIRKCEPLVSDQIPTRHAVSSHTPLHLDDKHFRHAVPSHVDPRTKLGASVATNHALTHAQSQGADLDLHDASNSAHDALAHHGPVPIKASRLAHRTIANLSSLTYHHLSPYTQMQSRAHLKDNRALRKPKTLSSLARVLGKIDSSSSDSSLEAALLEGEDTVVNEAHMKIGFLYPSIKPKRGPVSGRLKEWNGQDAEKVVSEGVLAQMQMDLDTVERLLEEHNSATVGQGKGSKKDQSASKQVQKLKTEAEQLKKRIKTVTKALMQAIAQSDLESIPVGHLADLVAAAQDKERLLLGKNRWLRRKNGEFLPP</sequence>
<dbReference type="EMBL" id="OAPG01000006">
    <property type="protein sequence ID" value="SNX84259.1"/>
    <property type="molecule type" value="Genomic_DNA"/>
</dbReference>
<evidence type="ECO:0000256" key="2">
    <source>
        <dbReference type="SAM" id="MobiDB-lite"/>
    </source>
</evidence>
<dbReference type="Proteomes" id="UP001294444">
    <property type="component" value="Unassembled WGS sequence"/>
</dbReference>